<organism evidence="1 2">
    <name type="scientific">Suhomyces tanzawaensis NRRL Y-17324</name>
    <dbReference type="NCBI Taxonomy" id="984487"/>
    <lineage>
        <taxon>Eukaryota</taxon>
        <taxon>Fungi</taxon>
        <taxon>Dikarya</taxon>
        <taxon>Ascomycota</taxon>
        <taxon>Saccharomycotina</taxon>
        <taxon>Pichiomycetes</taxon>
        <taxon>Debaryomycetaceae</taxon>
        <taxon>Suhomyces</taxon>
    </lineage>
</organism>
<dbReference type="Pfam" id="PF08538">
    <property type="entry name" value="DUF1749"/>
    <property type="match status" value="1"/>
</dbReference>
<dbReference type="RefSeq" id="XP_020063617.1">
    <property type="nucleotide sequence ID" value="XM_020210092.1"/>
</dbReference>
<dbReference type="AlphaFoldDB" id="A0A1E4SGA2"/>
<evidence type="ECO:0000313" key="2">
    <source>
        <dbReference type="Proteomes" id="UP000094285"/>
    </source>
</evidence>
<proteinExistence type="predicted"/>
<dbReference type="GeneID" id="30984228"/>
<dbReference type="InterPro" id="IPR013744">
    <property type="entry name" value="SidJ"/>
</dbReference>
<dbReference type="EMBL" id="KV453913">
    <property type="protein sequence ID" value="ODV78495.1"/>
    <property type="molecule type" value="Genomic_DNA"/>
</dbReference>
<sequence length="294" mass="32222">MSYPGTLHHYGSNLTAFEFGNASPSNTKVVLFVAGLGDGLLNVPYTAQLAAKLAVHGWSLVQILISSSYNGYGTSSLKNDAREISQLVKYLRSAPGGNRSHVVLLGHLTGCQDTMEYLSKASRQPGFDAPVDAGILQAPVSDYEGIGGPKLNALAEEVYQDYILKGNLDHILPEKFRKAVFGTPITAYRFYSLCHPRGDDDYFSSYLTEADYAQTFGVVNRPLLVLYGSKDEFVPATVDKDKLVTHWKQATDPKYWSPLSKVLQGATHAIDSNSDEGTREDFINTVIKFLATIE</sequence>
<dbReference type="InterPro" id="IPR029058">
    <property type="entry name" value="AB_hydrolase_fold"/>
</dbReference>
<reference evidence="2" key="1">
    <citation type="submission" date="2016-05" db="EMBL/GenBank/DDBJ databases">
        <title>Comparative genomics of biotechnologically important yeasts.</title>
        <authorList>
            <consortium name="DOE Joint Genome Institute"/>
            <person name="Riley R."/>
            <person name="Haridas S."/>
            <person name="Wolfe K.H."/>
            <person name="Lopes M.R."/>
            <person name="Hittinger C.T."/>
            <person name="Goker M."/>
            <person name="Salamov A."/>
            <person name="Wisecaver J."/>
            <person name="Long T.M."/>
            <person name="Aerts A.L."/>
            <person name="Barry K."/>
            <person name="Choi C."/>
            <person name="Clum A."/>
            <person name="Coughlan A.Y."/>
            <person name="Deshpande S."/>
            <person name="Douglass A.P."/>
            <person name="Hanson S.J."/>
            <person name="Klenk H.-P."/>
            <person name="Labutti K."/>
            <person name="Lapidus A."/>
            <person name="Lindquist E."/>
            <person name="Lipzen A."/>
            <person name="Meier-Kolthoff J.P."/>
            <person name="Ohm R.A."/>
            <person name="Otillar R.P."/>
            <person name="Pangilinan J."/>
            <person name="Peng Y."/>
            <person name="Rokas A."/>
            <person name="Rosa C.A."/>
            <person name="Scheuner C."/>
            <person name="Sibirny A.A."/>
            <person name="Slot J.C."/>
            <person name="Stielow J.B."/>
            <person name="Sun H."/>
            <person name="Kurtzman C.P."/>
            <person name="Blackwell M."/>
            <person name="Grigoriev I.V."/>
            <person name="Jeffries T.W."/>
        </authorList>
    </citation>
    <scope>NUCLEOTIDE SEQUENCE [LARGE SCALE GENOMIC DNA]</scope>
    <source>
        <strain evidence="2">NRRL Y-17324</strain>
    </source>
</reference>
<protein>
    <submittedName>
        <fullName evidence="1">DUF1749-domain-containing protein</fullName>
    </submittedName>
</protein>
<dbReference type="SUPFAM" id="SSF53474">
    <property type="entry name" value="alpha/beta-Hydrolases"/>
    <property type="match status" value="1"/>
</dbReference>
<dbReference type="Gene3D" id="3.40.50.1820">
    <property type="entry name" value="alpha/beta hydrolase"/>
    <property type="match status" value="1"/>
</dbReference>
<dbReference type="PANTHER" id="PTHR31591:SF1">
    <property type="entry name" value="UPF0613 PROTEIN PB24D3.06C"/>
    <property type="match status" value="1"/>
</dbReference>
<keyword evidence="2" id="KW-1185">Reference proteome</keyword>
<accession>A0A1E4SGA2</accession>
<dbReference type="PANTHER" id="PTHR31591">
    <property type="entry name" value="UPF0613 PROTEIN PB24D3.06C"/>
    <property type="match status" value="1"/>
</dbReference>
<evidence type="ECO:0000313" key="1">
    <source>
        <dbReference type="EMBL" id="ODV78495.1"/>
    </source>
</evidence>
<dbReference type="OrthoDB" id="10034502at2759"/>
<name>A0A1E4SGA2_9ASCO</name>
<gene>
    <name evidence="1" type="ORF">CANTADRAFT_52501</name>
</gene>
<dbReference type="Proteomes" id="UP000094285">
    <property type="component" value="Unassembled WGS sequence"/>
</dbReference>